<dbReference type="SMR" id="A0A498K2J7"/>
<dbReference type="GO" id="GO:0005509">
    <property type="term" value="F:calcium ion binding"/>
    <property type="evidence" value="ECO:0007669"/>
    <property type="project" value="InterPro"/>
</dbReference>
<dbReference type="PROSITE" id="PS50222">
    <property type="entry name" value="EF_HAND_2"/>
    <property type="match status" value="3"/>
</dbReference>
<dbReference type="InterPro" id="IPR018247">
    <property type="entry name" value="EF_Hand_1_Ca_BS"/>
</dbReference>
<sequence>MASTVSGTSAPSLKRPSGSFRLRCTSLNSLRLRRIFDMFDKNKDGFITVHEISQALALLGLDTEISDLHSTIKSFIQPSNDGLNFDDFLSLHQSLYDTYFDNNNNDEEVVASAAEGASTAACDGNSKENMLSQEESDLSEAFKVFDEDGDGYISAKELQTVLAKLGFQEGNEIDRVQKMITSVDRNHDGLVDLFEFKHMMRTTVLVHSC</sequence>
<proteinExistence type="predicted"/>
<keyword evidence="2" id="KW-0479">Metal-binding</keyword>
<dbReference type="SUPFAM" id="SSF47473">
    <property type="entry name" value="EF-hand"/>
    <property type="match status" value="1"/>
</dbReference>
<evidence type="ECO:0000313" key="7">
    <source>
        <dbReference type="Proteomes" id="UP000290289"/>
    </source>
</evidence>
<organism evidence="6 7">
    <name type="scientific">Malus domestica</name>
    <name type="common">Apple</name>
    <name type="synonym">Pyrus malus</name>
    <dbReference type="NCBI Taxonomy" id="3750"/>
    <lineage>
        <taxon>Eukaryota</taxon>
        <taxon>Viridiplantae</taxon>
        <taxon>Streptophyta</taxon>
        <taxon>Embryophyta</taxon>
        <taxon>Tracheophyta</taxon>
        <taxon>Spermatophyta</taxon>
        <taxon>Magnoliopsida</taxon>
        <taxon>eudicotyledons</taxon>
        <taxon>Gunneridae</taxon>
        <taxon>Pentapetalae</taxon>
        <taxon>rosids</taxon>
        <taxon>fabids</taxon>
        <taxon>Rosales</taxon>
        <taxon>Rosaceae</taxon>
        <taxon>Amygdaloideae</taxon>
        <taxon>Maleae</taxon>
        <taxon>Malus</taxon>
    </lineage>
</organism>
<dbReference type="GO" id="GO:0005737">
    <property type="term" value="C:cytoplasm"/>
    <property type="evidence" value="ECO:0007669"/>
    <property type="project" value="UniProtKB-ARBA"/>
</dbReference>
<dbReference type="PANTHER" id="PTHR10891">
    <property type="entry name" value="EF-HAND CALCIUM-BINDING DOMAIN CONTAINING PROTEIN"/>
    <property type="match status" value="1"/>
</dbReference>
<evidence type="ECO:0000256" key="4">
    <source>
        <dbReference type="ARBA" id="ARBA00022837"/>
    </source>
</evidence>
<dbReference type="SMART" id="SM00054">
    <property type="entry name" value="EFh"/>
    <property type="match status" value="3"/>
</dbReference>
<dbReference type="Proteomes" id="UP000290289">
    <property type="component" value="Chromosome 4"/>
</dbReference>
<accession>A0A498K2J7</accession>
<evidence type="ECO:0000256" key="2">
    <source>
        <dbReference type="ARBA" id="ARBA00022723"/>
    </source>
</evidence>
<dbReference type="Pfam" id="PF13499">
    <property type="entry name" value="EF-hand_7"/>
    <property type="match status" value="1"/>
</dbReference>
<evidence type="ECO:0000313" key="6">
    <source>
        <dbReference type="EMBL" id="RXI01617.1"/>
    </source>
</evidence>
<keyword evidence="7" id="KW-1185">Reference proteome</keyword>
<gene>
    <name evidence="6" type="ORF">DVH24_014966</name>
</gene>
<evidence type="ECO:0000259" key="5">
    <source>
        <dbReference type="PROSITE" id="PS50222"/>
    </source>
</evidence>
<dbReference type="InterPro" id="IPR011992">
    <property type="entry name" value="EF-hand-dom_pair"/>
</dbReference>
<dbReference type="EMBL" id="RDQH01000330">
    <property type="protein sequence ID" value="RXI01617.1"/>
    <property type="molecule type" value="Genomic_DNA"/>
</dbReference>
<comment type="caution">
    <text evidence="6">The sequence shown here is derived from an EMBL/GenBank/DDBJ whole genome shotgun (WGS) entry which is preliminary data.</text>
</comment>
<keyword evidence="4" id="KW-0106">Calcium</keyword>
<feature type="domain" description="EF-hand" evidence="5">
    <location>
        <begin position="171"/>
        <end position="206"/>
    </location>
</feature>
<dbReference type="InterPro" id="IPR039647">
    <property type="entry name" value="EF_hand_pair_protein_CML-like"/>
</dbReference>
<dbReference type="CDD" id="cd00051">
    <property type="entry name" value="EFh"/>
    <property type="match status" value="1"/>
</dbReference>
<evidence type="ECO:0000256" key="1">
    <source>
        <dbReference type="ARBA" id="ARBA00003291"/>
    </source>
</evidence>
<dbReference type="Gramene" id="mRNA:MD04G0143200">
    <property type="protein sequence ID" value="CDS:MD04G0143200.1"/>
    <property type="gene ID" value="MD04G0143200"/>
</dbReference>
<dbReference type="FunFam" id="1.10.238.10:FF:000089">
    <property type="entry name" value="calmodulin-like protein 3"/>
    <property type="match status" value="1"/>
</dbReference>
<dbReference type="Pfam" id="PF13405">
    <property type="entry name" value="EF-hand_6"/>
    <property type="match status" value="1"/>
</dbReference>
<protein>
    <recommendedName>
        <fullName evidence="5">EF-hand domain-containing protein</fullName>
    </recommendedName>
</protein>
<dbReference type="Gene3D" id="1.10.238.10">
    <property type="entry name" value="EF-hand"/>
    <property type="match status" value="2"/>
</dbReference>
<dbReference type="PROSITE" id="PS00018">
    <property type="entry name" value="EF_HAND_1"/>
    <property type="match status" value="3"/>
</dbReference>
<reference evidence="6 7" key="1">
    <citation type="submission" date="2018-10" db="EMBL/GenBank/DDBJ databases">
        <title>A high-quality apple genome assembly.</title>
        <authorList>
            <person name="Hu J."/>
        </authorList>
    </citation>
    <scope>NUCLEOTIDE SEQUENCE [LARGE SCALE GENOMIC DNA]</scope>
    <source>
        <strain evidence="7">cv. HFTH1</strain>
        <tissue evidence="6">Young leaf</tissue>
    </source>
</reference>
<dbReference type="STRING" id="3750.A0A498K2J7"/>
<dbReference type="OrthoDB" id="26525at2759"/>
<name>A0A498K2J7_MALDO</name>
<feature type="domain" description="EF-hand" evidence="5">
    <location>
        <begin position="27"/>
        <end position="62"/>
    </location>
</feature>
<comment type="function">
    <text evidence="1">Potential calcium sensor.</text>
</comment>
<keyword evidence="3" id="KW-0677">Repeat</keyword>
<dbReference type="AlphaFoldDB" id="A0A498K2J7"/>
<dbReference type="InterPro" id="IPR002048">
    <property type="entry name" value="EF_hand_dom"/>
</dbReference>
<evidence type="ECO:0000256" key="3">
    <source>
        <dbReference type="ARBA" id="ARBA00022737"/>
    </source>
</evidence>
<feature type="domain" description="EF-hand" evidence="5">
    <location>
        <begin position="133"/>
        <end position="168"/>
    </location>
</feature>